<keyword evidence="3" id="KW-1185">Reference proteome</keyword>
<evidence type="ECO:0000313" key="2">
    <source>
        <dbReference type="EMBL" id="KAK4225890.1"/>
    </source>
</evidence>
<sequence length="104" mass="11608">MELGMQVDYDRAGITDLVSPTCGWRAHALIPLILFGRAPRWSPLATTMWVGYGIFYGFWEMFPLCHRLAVPAHVVGVISAKFLMMMYDANVPVILALIGDLPLI</sequence>
<dbReference type="AlphaFoldDB" id="A0AAN7GZX6"/>
<gene>
    <name evidence="2" type="ORF">QBC38DRAFT_249592</name>
</gene>
<comment type="caution">
    <text evidence="2">The sequence shown here is derived from an EMBL/GenBank/DDBJ whole genome shotgun (WGS) entry which is preliminary data.</text>
</comment>
<reference evidence="2" key="1">
    <citation type="journal article" date="2023" name="Mol. Phylogenet. Evol.">
        <title>Genome-scale phylogeny and comparative genomics of the fungal order Sordariales.</title>
        <authorList>
            <person name="Hensen N."/>
            <person name="Bonometti L."/>
            <person name="Westerberg I."/>
            <person name="Brannstrom I.O."/>
            <person name="Guillou S."/>
            <person name="Cros-Aarteil S."/>
            <person name="Calhoun S."/>
            <person name="Haridas S."/>
            <person name="Kuo A."/>
            <person name="Mondo S."/>
            <person name="Pangilinan J."/>
            <person name="Riley R."/>
            <person name="LaButti K."/>
            <person name="Andreopoulos B."/>
            <person name="Lipzen A."/>
            <person name="Chen C."/>
            <person name="Yan M."/>
            <person name="Daum C."/>
            <person name="Ng V."/>
            <person name="Clum A."/>
            <person name="Steindorff A."/>
            <person name="Ohm R.A."/>
            <person name="Martin F."/>
            <person name="Silar P."/>
            <person name="Natvig D.O."/>
            <person name="Lalanne C."/>
            <person name="Gautier V."/>
            <person name="Ament-Velasquez S.L."/>
            <person name="Kruys A."/>
            <person name="Hutchinson M.I."/>
            <person name="Powell A.J."/>
            <person name="Barry K."/>
            <person name="Miller A.N."/>
            <person name="Grigoriev I.V."/>
            <person name="Debuchy R."/>
            <person name="Gladieux P."/>
            <person name="Hiltunen Thoren M."/>
            <person name="Johannesson H."/>
        </authorList>
    </citation>
    <scope>NUCLEOTIDE SEQUENCE</scope>
    <source>
        <strain evidence="2">CBS 990.96</strain>
    </source>
</reference>
<reference evidence="2" key="2">
    <citation type="submission" date="2023-05" db="EMBL/GenBank/DDBJ databases">
        <authorList>
            <consortium name="Lawrence Berkeley National Laboratory"/>
            <person name="Steindorff A."/>
            <person name="Hensen N."/>
            <person name="Bonometti L."/>
            <person name="Westerberg I."/>
            <person name="Brannstrom I.O."/>
            <person name="Guillou S."/>
            <person name="Cros-Aarteil S."/>
            <person name="Calhoun S."/>
            <person name="Haridas S."/>
            <person name="Kuo A."/>
            <person name="Mondo S."/>
            <person name="Pangilinan J."/>
            <person name="Riley R."/>
            <person name="Labutti K."/>
            <person name="Andreopoulos B."/>
            <person name="Lipzen A."/>
            <person name="Chen C."/>
            <person name="Yanf M."/>
            <person name="Daum C."/>
            <person name="Ng V."/>
            <person name="Clum A."/>
            <person name="Ohm R."/>
            <person name="Martin F."/>
            <person name="Silar P."/>
            <person name="Natvig D."/>
            <person name="Lalanne C."/>
            <person name="Gautier V."/>
            <person name="Ament-Velasquez S.L."/>
            <person name="Kruys A."/>
            <person name="Hutchinson M.I."/>
            <person name="Powell A.J."/>
            <person name="Barry K."/>
            <person name="Miller A.N."/>
            <person name="Grigoriev I.V."/>
            <person name="Debuchy R."/>
            <person name="Gladieux P."/>
            <person name="Thoren M.H."/>
            <person name="Johannesson H."/>
        </authorList>
    </citation>
    <scope>NUCLEOTIDE SEQUENCE</scope>
    <source>
        <strain evidence="2">CBS 990.96</strain>
    </source>
</reference>
<dbReference type="Proteomes" id="UP001301958">
    <property type="component" value="Unassembled WGS sequence"/>
</dbReference>
<evidence type="ECO:0000256" key="1">
    <source>
        <dbReference type="SAM" id="Phobius"/>
    </source>
</evidence>
<keyword evidence="1" id="KW-1133">Transmembrane helix</keyword>
<evidence type="ECO:0000313" key="3">
    <source>
        <dbReference type="Proteomes" id="UP001301958"/>
    </source>
</evidence>
<dbReference type="EMBL" id="MU865357">
    <property type="protein sequence ID" value="KAK4225890.1"/>
    <property type="molecule type" value="Genomic_DNA"/>
</dbReference>
<proteinExistence type="predicted"/>
<organism evidence="2 3">
    <name type="scientific">Podospora fimiseda</name>
    <dbReference type="NCBI Taxonomy" id="252190"/>
    <lineage>
        <taxon>Eukaryota</taxon>
        <taxon>Fungi</taxon>
        <taxon>Dikarya</taxon>
        <taxon>Ascomycota</taxon>
        <taxon>Pezizomycotina</taxon>
        <taxon>Sordariomycetes</taxon>
        <taxon>Sordariomycetidae</taxon>
        <taxon>Sordariales</taxon>
        <taxon>Podosporaceae</taxon>
        <taxon>Podospora</taxon>
    </lineage>
</organism>
<keyword evidence="1" id="KW-0812">Transmembrane</keyword>
<accession>A0AAN7GZX6</accession>
<name>A0AAN7GZX6_9PEZI</name>
<protein>
    <submittedName>
        <fullName evidence="2">Uncharacterized protein</fullName>
    </submittedName>
</protein>
<feature type="transmembrane region" description="Helical" evidence="1">
    <location>
        <begin position="41"/>
        <end position="59"/>
    </location>
</feature>
<keyword evidence="1" id="KW-0472">Membrane</keyword>